<evidence type="ECO:0000259" key="16">
    <source>
        <dbReference type="PROSITE" id="PS50112"/>
    </source>
</evidence>
<evidence type="ECO:0000256" key="7">
    <source>
        <dbReference type="ARBA" id="ARBA00022692"/>
    </source>
</evidence>
<keyword evidence="7 14" id="KW-0812">Transmembrane</keyword>
<evidence type="ECO:0000256" key="8">
    <source>
        <dbReference type="ARBA" id="ARBA00022741"/>
    </source>
</evidence>
<dbReference type="InterPro" id="IPR003661">
    <property type="entry name" value="HisK_dim/P_dom"/>
</dbReference>
<dbReference type="PRINTS" id="PR00344">
    <property type="entry name" value="BCTRLSENSOR"/>
</dbReference>
<dbReference type="Pfam" id="PF00512">
    <property type="entry name" value="HisKA"/>
    <property type="match status" value="1"/>
</dbReference>
<keyword evidence="5" id="KW-0597">Phosphoprotein</keyword>
<dbReference type="GO" id="GO:0005886">
    <property type="term" value="C:plasma membrane"/>
    <property type="evidence" value="ECO:0007669"/>
    <property type="project" value="UniProtKB-SubCell"/>
</dbReference>
<dbReference type="PIRSF" id="PIRSF037532">
    <property type="entry name" value="STHK_NtrY"/>
    <property type="match status" value="1"/>
</dbReference>
<dbReference type="CDD" id="cd00082">
    <property type="entry name" value="HisKA"/>
    <property type="match status" value="1"/>
</dbReference>
<keyword evidence="10" id="KW-0067">ATP-binding</keyword>
<evidence type="ECO:0000256" key="13">
    <source>
        <dbReference type="ARBA" id="ARBA00023136"/>
    </source>
</evidence>
<evidence type="ECO:0000259" key="15">
    <source>
        <dbReference type="PROSITE" id="PS50109"/>
    </source>
</evidence>
<dbReference type="InterPro" id="IPR000014">
    <property type="entry name" value="PAS"/>
</dbReference>
<keyword evidence="9 18" id="KW-0418">Kinase</keyword>
<dbReference type="InterPro" id="IPR050351">
    <property type="entry name" value="BphY/WalK/GraS-like"/>
</dbReference>
<dbReference type="SUPFAM" id="SSF158472">
    <property type="entry name" value="HAMP domain-like"/>
    <property type="match status" value="1"/>
</dbReference>
<dbReference type="InterPro" id="IPR035965">
    <property type="entry name" value="PAS-like_dom_sf"/>
</dbReference>
<dbReference type="EC" id="2.7.13.3" evidence="3"/>
<evidence type="ECO:0000256" key="11">
    <source>
        <dbReference type="ARBA" id="ARBA00022989"/>
    </source>
</evidence>
<dbReference type="Pfam" id="PF00989">
    <property type="entry name" value="PAS"/>
    <property type="match status" value="1"/>
</dbReference>
<dbReference type="NCBIfam" id="TIGR00229">
    <property type="entry name" value="sensory_box"/>
    <property type="match status" value="1"/>
</dbReference>
<dbReference type="Proteomes" id="UP000595362">
    <property type="component" value="Chromosome"/>
</dbReference>
<dbReference type="EMBL" id="CP066681">
    <property type="protein sequence ID" value="QQG37412.1"/>
    <property type="molecule type" value="Genomic_DNA"/>
</dbReference>
<dbReference type="InterPro" id="IPR013767">
    <property type="entry name" value="PAS_fold"/>
</dbReference>
<dbReference type="CDD" id="cd00130">
    <property type="entry name" value="PAS"/>
    <property type="match status" value="1"/>
</dbReference>
<feature type="transmembrane region" description="Helical" evidence="14">
    <location>
        <begin position="71"/>
        <end position="98"/>
    </location>
</feature>
<comment type="subcellular location">
    <subcellularLocation>
        <location evidence="2">Cell membrane</location>
        <topology evidence="2">Multi-pass membrane protein</topology>
    </subcellularLocation>
</comment>
<dbReference type="SMART" id="SM00387">
    <property type="entry name" value="HATPase_c"/>
    <property type="match status" value="1"/>
</dbReference>
<dbReference type="InterPro" id="IPR003660">
    <property type="entry name" value="HAMP_dom"/>
</dbReference>
<dbReference type="SUPFAM" id="SSF47384">
    <property type="entry name" value="Homodimeric domain of signal transducing histidine kinase"/>
    <property type="match status" value="1"/>
</dbReference>
<feature type="domain" description="HAMP" evidence="17">
    <location>
        <begin position="295"/>
        <end position="348"/>
    </location>
</feature>
<evidence type="ECO:0000256" key="3">
    <source>
        <dbReference type="ARBA" id="ARBA00012438"/>
    </source>
</evidence>
<comment type="catalytic activity">
    <reaction evidence="1">
        <text>ATP + protein L-histidine = ADP + protein N-phospho-L-histidine.</text>
        <dbReference type="EC" id="2.7.13.3"/>
    </reaction>
</comment>
<evidence type="ECO:0000256" key="5">
    <source>
        <dbReference type="ARBA" id="ARBA00022553"/>
    </source>
</evidence>
<keyword evidence="4" id="KW-1003">Cell membrane</keyword>
<dbReference type="InterPro" id="IPR003594">
    <property type="entry name" value="HATPase_dom"/>
</dbReference>
<dbReference type="Pfam" id="PF02518">
    <property type="entry name" value="HATPase_c"/>
    <property type="match status" value="1"/>
</dbReference>
<dbReference type="SMART" id="SM00388">
    <property type="entry name" value="HisKA"/>
    <property type="match status" value="1"/>
</dbReference>
<dbReference type="PROSITE" id="PS50112">
    <property type="entry name" value="PAS"/>
    <property type="match status" value="1"/>
</dbReference>
<dbReference type="GO" id="GO:0005524">
    <property type="term" value="F:ATP binding"/>
    <property type="evidence" value="ECO:0007669"/>
    <property type="project" value="UniProtKB-KW"/>
</dbReference>
<dbReference type="Gene3D" id="3.30.565.10">
    <property type="entry name" value="Histidine kinase-like ATPase, C-terminal domain"/>
    <property type="match status" value="1"/>
</dbReference>
<dbReference type="PANTHER" id="PTHR42878">
    <property type="entry name" value="TWO-COMPONENT HISTIDINE KINASE"/>
    <property type="match status" value="1"/>
</dbReference>
<dbReference type="InterPro" id="IPR045671">
    <property type="entry name" value="NtrY-like_N"/>
</dbReference>
<evidence type="ECO:0000256" key="10">
    <source>
        <dbReference type="ARBA" id="ARBA00022840"/>
    </source>
</evidence>
<evidence type="ECO:0000256" key="12">
    <source>
        <dbReference type="ARBA" id="ARBA00023012"/>
    </source>
</evidence>
<evidence type="ECO:0000259" key="17">
    <source>
        <dbReference type="PROSITE" id="PS50885"/>
    </source>
</evidence>
<reference evidence="18 19" key="1">
    <citation type="submission" date="2020-07" db="EMBL/GenBank/DDBJ databases">
        <title>Huge and variable diversity of episymbiotic CPR bacteria and DPANN archaea in groundwater ecosystems.</title>
        <authorList>
            <person name="He C.Y."/>
            <person name="Keren R."/>
            <person name="Whittaker M."/>
            <person name="Farag I.F."/>
            <person name="Doudna J."/>
            <person name="Cate J.H.D."/>
            <person name="Banfield J.F."/>
        </authorList>
    </citation>
    <scope>NUCLEOTIDE SEQUENCE [LARGE SCALE GENOMIC DNA]</scope>
    <source>
        <strain evidence="18">NC_groundwater_70_Ag_B-0.1um_54_66</strain>
    </source>
</reference>
<dbReference type="GO" id="GO:0000156">
    <property type="term" value="F:phosphorelay response regulator activity"/>
    <property type="evidence" value="ECO:0007669"/>
    <property type="project" value="TreeGrafter"/>
</dbReference>
<evidence type="ECO:0000256" key="2">
    <source>
        <dbReference type="ARBA" id="ARBA00004651"/>
    </source>
</evidence>
<dbReference type="GO" id="GO:0030295">
    <property type="term" value="F:protein kinase activator activity"/>
    <property type="evidence" value="ECO:0007669"/>
    <property type="project" value="TreeGrafter"/>
</dbReference>
<dbReference type="InterPro" id="IPR017232">
    <property type="entry name" value="NtrY"/>
</dbReference>
<dbReference type="SMART" id="SM00091">
    <property type="entry name" value="PAS"/>
    <property type="match status" value="1"/>
</dbReference>
<dbReference type="PROSITE" id="PS50885">
    <property type="entry name" value="HAMP"/>
    <property type="match status" value="1"/>
</dbReference>
<sequence length="727" mass="81113">MVLIILALGSGILTYMALSEVPPFGNDAGMVVWLLNLDLVLLIMLIAVIARRIITVWAGHRRGIAGSRLHMRLAFIFSLVAAVPAVIMTVFSAVFLYYGVQTWFSDRIRTAVSESEAVAEAYLKEHHQVIRADILAMANDLDRQSAILATNEEAFGRMMKTQLFMRNLSEAMVIDGSGRVIAESGFTFTLSFETVPQTTFEKADAGDVVLITDDTGDRIRALVKLNNFIDSYLFVGRMVDSTVLRHLSDTKQAVAAYKQLERQYSDLQVKITMIFVVVALVLLLSAMWGGLIFARHLVAPIAALTSAADRIRAGDLTARVENFDRGDEFDLLARAFNRMTTQLQEQRTELITANRQMDQRRRFTETVLAGVSSGVMGVDEAGKVTLANFSAGEIFELRPEDLAGRNVQDVLPEIYELLAQARTKPGKITQGEVPYRRRDETQRTLLVRIAIEMIGEENIGAVLTFDDITELQSAQRKAAWSDVARRIAHEIKNPLTPIQLSAERLKRKYLKQITEEPEIFSQCTDTIIHHVEDIGRMVNEFSAFARMPLPIFKSETIMRDIREIVTLRQQAHPELSITFENQSGYDSNIALEVDGQQIRQAFTNIIQNAIDSIQARRDQEGIEGHILVLLSRRVENQELVISVIDNGLGFPKDQEIGRLVEPYVTTRETGTGLGLAIVKKVMDDHKGSLILGQTDGIKSMPGWHDFGGACVSLILPVARVDIMKEVA</sequence>
<dbReference type="AlphaFoldDB" id="A0A7T5R4I8"/>
<dbReference type="InterPro" id="IPR004358">
    <property type="entry name" value="Sig_transdc_His_kin-like_C"/>
</dbReference>
<accession>A0A7T5R4I8</accession>
<dbReference type="Gene3D" id="3.30.450.20">
    <property type="entry name" value="PAS domain"/>
    <property type="match status" value="1"/>
</dbReference>
<dbReference type="CDD" id="cd06225">
    <property type="entry name" value="HAMP"/>
    <property type="match status" value="1"/>
</dbReference>
<dbReference type="Pfam" id="PF19312">
    <property type="entry name" value="NtrY_N"/>
    <property type="match status" value="1"/>
</dbReference>
<dbReference type="InterPro" id="IPR005467">
    <property type="entry name" value="His_kinase_dom"/>
</dbReference>
<name>A0A7T5R4I8_9BACT</name>
<dbReference type="InterPro" id="IPR036890">
    <property type="entry name" value="HATPase_C_sf"/>
</dbReference>
<dbReference type="GO" id="GO:0007234">
    <property type="term" value="P:osmosensory signaling via phosphorelay pathway"/>
    <property type="evidence" value="ECO:0007669"/>
    <property type="project" value="TreeGrafter"/>
</dbReference>
<proteinExistence type="predicted"/>
<keyword evidence="6" id="KW-0808">Transferase</keyword>
<dbReference type="InterPro" id="IPR036097">
    <property type="entry name" value="HisK_dim/P_sf"/>
</dbReference>
<dbReference type="SMART" id="SM00304">
    <property type="entry name" value="HAMP"/>
    <property type="match status" value="1"/>
</dbReference>
<feature type="domain" description="PAS" evidence="16">
    <location>
        <begin position="360"/>
        <end position="418"/>
    </location>
</feature>
<dbReference type="SUPFAM" id="SSF55785">
    <property type="entry name" value="PYP-like sensor domain (PAS domain)"/>
    <property type="match status" value="1"/>
</dbReference>
<gene>
    <name evidence="18" type="ORF">HYS17_07665</name>
</gene>
<evidence type="ECO:0000256" key="9">
    <source>
        <dbReference type="ARBA" id="ARBA00022777"/>
    </source>
</evidence>
<dbReference type="GO" id="GO:0006355">
    <property type="term" value="P:regulation of DNA-templated transcription"/>
    <property type="evidence" value="ECO:0007669"/>
    <property type="project" value="InterPro"/>
</dbReference>
<dbReference type="PROSITE" id="PS50109">
    <property type="entry name" value="HIS_KIN"/>
    <property type="match status" value="1"/>
</dbReference>
<keyword evidence="8" id="KW-0547">Nucleotide-binding</keyword>
<keyword evidence="13 14" id="KW-0472">Membrane</keyword>
<evidence type="ECO:0000256" key="14">
    <source>
        <dbReference type="SAM" id="Phobius"/>
    </source>
</evidence>
<dbReference type="Gene3D" id="1.10.287.130">
    <property type="match status" value="1"/>
</dbReference>
<dbReference type="SUPFAM" id="SSF55874">
    <property type="entry name" value="ATPase domain of HSP90 chaperone/DNA topoisomerase II/histidine kinase"/>
    <property type="match status" value="1"/>
</dbReference>
<keyword evidence="11 14" id="KW-1133">Transmembrane helix</keyword>
<protein>
    <recommendedName>
        <fullName evidence="3">histidine kinase</fullName>
        <ecNumber evidence="3">2.7.13.3</ecNumber>
    </recommendedName>
</protein>
<feature type="transmembrane region" description="Helical" evidence="14">
    <location>
        <begin position="29"/>
        <end position="50"/>
    </location>
</feature>
<evidence type="ECO:0000256" key="6">
    <source>
        <dbReference type="ARBA" id="ARBA00022679"/>
    </source>
</evidence>
<evidence type="ECO:0000313" key="19">
    <source>
        <dbReference type="Proteomes" id="UP000595362"/>
    </source>
</evidence>
<dbReference type="FunFam" id="1.10.287.130:FF:000107">
    <property type="entry name" value="Sensor histidine kinase YycG"/>
    <property type="match status" value="1"/>
</dbReference>
<dbReference type="Gene3D" id="6.10.340.10">
    <property type="match status" value="1"/>
</dbReference>
<evidence type="ECO:0000256" key="4">
    <source>
        <dbReference type="ARBA" id="ARBA00022475"/>
    </source>
</evidence>
<dbReference type="Pfam" id="PF00672">
    <property type="entry name" value="HAMP"/>
    <property type="match status" value="1"/>
</dbReference>
<feature type="transmembrane region" description="Helical" evidence="14">
    <location>
        <begin position="271"/>
        <end position="294"/>
    </location>
</feature>
<dbReference type="GO" id="GO:0000155">
    <property type="term" value="F:phosphorelay sensor kinase activity"/>
    <property type="evidence" value="ECO:0007669"/>
    <property type="project" value="InterPro"/>
</dbReference>
<feature type="domain" description="Histidine kinase" evidence="15">
    <location>
        <begin position="486"/>
        <end position="719"/>
    </location>
</feature>
<keyword evidence="12" id="KW-0902">Two-component regulatory system</keyword>
<evidence type="ECO:0000256" key="1">
    <source>
        <dbReference type="ARBA" id="ARBA00000085"/>
    </source>
</evidence>
<evidence type="ECO:0000313" key="18">
    <source>
        <dbReference type="EMBL" id="QQG37412.1"/>
    </source>
</evidence>
<dbReference type="PANTHER" id="PTHR42878:SF13">
    <property type="entry name" value="HISTIDINE KINASE"/>
    <property type="match status" value="1"/>
</dbReference>
<organism evidence="18 19">
    <name type="scientific">Micavibrio aeruginosavorus</name>
    <dbReference type="NCBI Taxonomy" id="349221"/>
    <lineage>
        <taxon>Bacteria</taxon>
        <taxon>Pseudomonadati</taxon>
        <taxon>Bdellovibrionota</taxon>
        <taxon>Bdellovibrionia</taxon>
        <taxon>Bdellovibrionales</taxon>
        <taxon>Pseudobdellovibrionaceae</taxon>
        <taxon>Micavibrio</taxon>
    </lineage>
</organism>